<name>A0A0B6ZBV8_9EUPU</name>
<proteinExistence type="predicted"/>
<accession>A0A0B6ZBV8</accession>
<dbReference type="AlphaFoldDB" id="A0A0B6ZBV8"/>
<reference evidence="1" key="1">
    <citation type="submission" date="2014-12" db="EMBL/GenBank/DDBJ databases">
        <title>Insight into the proteome of Arion vulgaris.</title>
        <authorList>
            <person name="Aradska J."/>
            <person name="Bulat T."/>
            <person name="Smidak R."/>
            <person name="Sarate P."/>
            <person name="Gangsoo J."/>
            <person name="Sialana F."/>
            <person name="Bilban M."/>
            <person name="Lubec G."/>
        </authorList>
    </citation>
    <scope>NUCLEOTIDE SEQUENCE</scope>
    <source>
        <tissue evidence="1">Skin</tissue>
    </source>
</reference>
<dbReference type="EMBL" id="HACG01018390">
    <property type="protein sequence ID" value="CEK65255.1"/>
    <property type="molecule type" value="Transcribed_RNA"/>
</dbReference>
<protein>
    <submittedName>
        <fullName evidence="1">Uncharacterized protein</fullName>
    </submittedName>
</protein>
<dbReference type="EMBL" id="HACG01018391">
    <property type="protein sequence ID" value="CEK65256.1"/>
    <property type="molecule type" value="Transcribed_RNA"/>
</dbReference>
<gene>
    <name evidence="1" type="primary">ORF54428</name>
    <name evidence="2" type="synonym">ORF54429</name>
</gene>
<organism evidence="1">
    <name type="scientific">Arion vulgaris</name>
    <dbReference type="NCBI Taxonomy" id="1028688"/>
    <lineage>
        <taxon>Eukaryota</taxon>
        <taxon>Metazoa</taxon>
        <taxon>Spiralia</taxon>
        <taxon>Lophotrochozoa</taxon>
        <taxon>Mollusca</taxon>
        <taxon>Gastropoda</taxon>
        <taxon>Heterobranchia</taxon>
        <taxon>Euthyneura</taxon>
        <taxon>Panpulmonata</taxon>
        <taxon>Eupulmonata</taxon>
        <taxon>Stylommatophora</taxon>
        <taxon>Helicina</taxon>
        <taxon>Arionoidea</taxon>
        <taxon>Arionidae</taxon>
        <taxon>Arion</taxon>
    </lineage>
</organism>
<evidence type="ECO:0000313" key="2">
    <source>
        <dbReference type="EMBL" id="CEK65256.1"/>
    </source>
</evidence>
<sequence>MNVTIDKEKKMTCLDNTDVINDCQVMNCQEKLTCQLDTHTHTCIHIRSEQV</sequence>
<evidence type="ECO:0000313" key="1">
    <source>
        <dbReference type="EMBL" id="CEK65255.1"/>
    </source>
</evidence>